<dbReference type="AlphaFoldDB" id="A0A9W7AJM4"/>
<organism evidence="2 3">
    <name type="scientific">Triparma laevis f. inornata</name>
    <dbReference type="NCBI Taxonomy" id="1714386"/>
    <lineage>
        <taxon>Eukaryota</taxon>
        <taxon>Sar</taxon>
        <taxon>Stramenopiles</taxon>
        <taxon>Ochrophyta</taxon>
        <taxon>Bolidophyceae</taxon>
        <taxon>Parmales</taxon>
        <taxon>Triparmaceae</taxon>
        <taxon>Triparma</taxon>
    </lineage>
</organism>
<reference evidence="3" key="1">
    <citation type="journal article" date="2023" name="Commun. Biol.">
        <title>Genome analysis of Parmales, the sister group of diatoms, reveals the evolutionary specialization of diatoms from phago-mixotrophs to photoautotrophs.</title>
        <authorList>
            <person name="Ban H."/>
            <person name="Sato S."/>
            <person name="Yoshikawa S."/>
            <person name="Yamada K."/>
            <person name="Nakamura Y."/>
            <person name="Ichinomiya M."/>
            <person name="Sato N."/>
            <person name="Blanc-Mathieu R."/>
            <person name="Endo H."/>
            <person name="Kuwata A."/>
            <person name="Ogata H."/>
        </authorList>
    </citation>
    <scope>NUCLEOTIDE SEQUENCE [LARGE SCALE GENOMIC DNA]</scope>
</reference>
<feature type="region of interest" description="Disordered" evidence="1">
    <location>
        <begin position="1"/>
        <end position="25"/>
    </location>
</feature>
<evidence type="ECO:0000256" key="1">
    <source>
        <dbReference type="SAM" id="MobiDB-lite"/>
    </source>
</evidence>
<dbReference type="EMBL" id="BLQM01000158">
    <property type="protein sequence ID" value="GMH70582.1"/>
    <property type="molecule type" value="Genomic_DNA"/>
</dbReference>
<name>A0A9W7AJM4_9STRA</name>
<feature type="compositionally biased region" description="Low complexity" evidence="1">
    <location>
        <begin position="101"/>
        <end position="113"/>
    </location>
</feature>
<dbReference type="Proteomes" id="UP001162640">
    <property type="component" value="Unassembled WGS sequence"/>
</dbReference>
<proteinExistence type="predicted"/>
<feature type="region of interest" description="Disordered" evidence="1">
    <location>
        <begin position="72"/>
        <end position="113"/>
    </location>
</feature>
<protein>
    <submittedName>
        <fullName evidence="2">Uncharacterized protein</fullName>
    </submittedName>
</protein>
<feature type="compositionally biased region" description="Gly residues" evidence="1">
    <location>
        <begin position="14"/>
        <end position="25"/>
    </location>
</feature>
<sequence>MSNVAHSMYSNYNKGGGGTKSGGVRLGNWQEELALESVTGHSRAPGPKTVDYYNNHGRVIAHKDCLDPSEFQSTAHAAMSQKAEPKPSGVGPRQQRKADRQLAQAEAEAASADASKEKIKNTINYESVNMATFKVNDSAVSRLSNPEKSAKLFGGEITKGSLEKEAYATLPPGDYCGATAVSYWTNQLTNPDKVTDFPITAGNSHNPFARSSTFTNDIRDGRLRHSEGCDLMGTEPHGMGKDRNGISEQLQEDFHTGSSFPSW</sequence>
<gene>
    <name evidence="2" type="ORF">TL16_g05445</name>
</gene>
<comment type="caution">
    <text evidence="2">The sequence shown here is derived from an EMBL/GenBank/DDBJ whole genome shotgun (WGS) entry which is preliminary data.</text>
</comment>
<evidence type="ECO:0000313" key="2">
    <source>
        <dbReference type="EMBL" id="GMH70582.1"/>
    </source>
</evidence>
<evidence type="ECO:0000313" key="3">
    <source>
        <dbReference type="Proteomes" id="UP001162640"/>
    </source>
</evidence>
<accession>A0A9W7AJM4</accession>